<gene>
    <name evidence="11" type="primary">rpoA</name>
    <name evidence="13" type="ORF">Q8852_04065</name>
</gene>
<evidence type="ECO:0000259" key="12">
    <source>
        <dbReference type="SMART" id="SM00662"/>
    </source>
</evidence>
<feature type="region of interest" description="Alpha N-terminal domain (alpha-NTD)" evidence="11">
    <location>
        <begin position="1"/>
        <end position="250"/>
    </location>
</feature>
<evidence type="ECO:0000256" key="1">
    <source>
        <dbReference type="ARBA" id="ARBA00007123"/>
    </source>
</evidence>
<evidence type="ECO:0000256" key="11">
    <source>
        <dbReference type="HAMAP-Rule" id="MF_00059"/>
    </source>
</evidence>
<evidence type="ECO:0000256" key="9">
    <source>
        <dbReference type="ARBA" id="ARBA00033070"/>
    </source>
</evidence>
<evidence type="ECO:0000256" key="2">
    <source>
        <dbReference type="ARBA" id="ARBA00012418"/>
    </source>
</evidence>
<dbReference type="SMART" id="SM00662">
    <property type="entry name" value="RPOLD"/>
    <property type="match status" value="1"/>
</dbReference>
<dbReference type="Pfam" id="PF01193">
    <property type="entry name" value="RNA_pol_L"/>
    <property type="match status" value="1"/>
</dbReference>
<accession>A0ABY9HAW1</accession>
<evidence type="ECO:0000313" key="14">
    <source>
        <dbReference type="Proteomes" id="UP001237011"/>
    </source>
</evidence>
<comment type="domain">
    <text evidence="11">The N-terminal domain is essential for RNAP assembly and basal transcription, whereas the C-terminal domain is involved in interaction with transcriptional regulators and with upstream promoter elements.</text>
</comment>
<keyword evidence="4 11" id="KW-0240">DNA-directed RNA polymerase</keyword>
<dbReference type="InterPro" id="IPR036603">
    <property type="entry name" value="RBP11-like"/>
</dbReference>
<dbReference type="InterPro" id="IPR011260">
    <property type="entry name" value="RNAP_asu_C"/>
</dbReference>
<comment type="similarity">
    <text evidence="1 11">Belongs to the RNA polymerase alpha chain family.</text>
</comment>
<dbReference type="Pfam" id="PF01000">
    <property type="entry name" value="RNA_pol_A_bac"/>
    <property type="match status" value="1"/>
</dbReference>
<comment type="function">
    <text evidence="11">DNA-dependent RNA polymerase catalyzes the transcription of DNA into RNA using the four ribonucleoside triphosphates as substrates.</text>
</comment>
<dbReference type="NCBIfam" id="TIGR02027">
    <property type="entry name" value="rpoA"/>
    <property type="match status" value="1"/>
</dbReference>
<dbReference type="Gene3D" id="2.170.120.12">
    <property type="entry name" value="DNA-directed RNA polymerase, insert domain"/>
    <property type="match status" value="1"/>
</dbReference>
<organism evidence="13 14">
    <name type="scientific">Mycoplasma seminis</name>
    <dbReference type="NCBI Taxonomy" id="512749"/>
    <lineage>
        <taxon>Bacteria</taxon>
        <taxon>Bacillati</taxon>
        <taxon>Mycoplasmatota</taxon>
        <taxon>Mollicutes</taxon>
        <taxon>Mycoplasmataceae</taxon>
        <taxon>Mycoplasma</taxon>
    </lineage>
</organism>
<dbReference type="SUPFAM" id="SSF56553">
    <property type="entry name" value="Insert subdomain of RNA polymerase alpha subunit"/>
    <property type="match status" value="1"/>
</dbReference>
<evidence type="ECO:0000256" key="6">
    <source>
        <dbReference type="ARBA" id="ARBA00022695"/>
    </source>
</evidence>
<evidence type="ECO:0000256" key="10">
    <source>
        <dbReference type="ARBA" id="ARBA00048552"/>
    </source>
</evidence>
<keyword evidence="7 11" id="KW-0804">Transcription</keyword>
<dbReference type="CDD" id="cd06928">
    <property type="entry name" value="RNAP_alpha_NTD"/>
    <property type="match status" value="1"/>
</dbReference>
<dbReference type="GO" id="GO:0003899">
    <property type="term" value="F:DNA-directed RNA polymerase activity"/>
    <property type="evidence" value="ECO:0007669"/>
    <property type="project" value="UniProtKB-EC"/>
</dbReference>
<evidence type="ECO:0000256" key="4">
    <source>
        <dbReference type="ARBA" id="ARBA00022478"/>
    </source>
</evidence>
<dbReference type="HAMAP" id="MF_00059">
    <property type="entry name" value="RNApol_bact_RpoA"/>
    <property type="match status" value="1"/>
</dbReference>
<proteinExistence type="inferred from homology"/>
<dbReference type="Proteomes" id="UP001237011">
    <property type="component" value="Chromosome"/>
</dbReference>
<evidence type="ECO:0000313" key="13">
    <source>
        <dbReference type="EMBL" id="WLP85468.1"/>
    </source>
</evidence>
<keyword evidence="14" id="KW-1185">Reference proteome</keyword>
<protein>
    <recommendedName>
        <fullName evidence="3 11">DNA-directed RNA polymerase subunit alpha</fullName>
        <shortName evidence="11">RNAP subunit alpha</shortName>
        <ecNumber evidence="2 11">2.7.7.6</ecNumber>
    </recommendedName>
    <alternativeName>
        <fullName evidence="9 11">RNA polymerase subunit alpha</fullName>
    </alternativeName>
    <alternativeName>
        <fullName evidence="8 11">Transcriptase subunit alpha</fullName>
    </alternativeName>
</protein>
<dbReference type="GO" id="GO:0000428">
    <property type="term" value="C:DNA-directed RNA polymerase complex"/>
    <property type="evidence" value="ECO:0007669"/>
    <property type="project" value="UniProtKB-KW"/>
</dbReference>
<dbReference type="InterPro" id="IPR036643">
    <property type="entry name" value="RNApol_insert_sf"/>
</dbReference>
<dbReference type="InterPro" id="IPR011262">
    <property type="entry name" value="DNA-dir_RNA_pol_insert"/>
</dbReference>
<dbReference type="SUPFAM" id="SSF47789">
    <property type="entry name" value="C-terminal domain of RNA polymerase alpha subunit"/>
    <property type="match status" value="1"/>
</dbReference>
<dbReference type="SUPFAM" id="SSF55257">
    <property type="entry name" value="RBP11-like subunits of RNA polymerase"/>
    <property type="match status" value="1"/>
</dbReference>
<evidence type="ECO:0000256" key="3">
    <source>
        <dbReference type="ARBA" id="ARBA00015972"/>
    </source>
</evidence>
<dbReference type="Pfam" id="PF03118">
    <property type="entry name" value="RNA_pol_A_CTD"/>
    <property type="match status" value="1"/>
</dbReference>
<keyword evidence="5 11" id="KW-0808">Transferase</keyword>
<comment type="subunit">
    <text evidence="11">Homodimer. The RNAP catalytic core consists of 2 alpha, 1 beta, 1 beta' and 1 omega subunit. When a sigma factor is associated with the core the holoenzyme is formed, which can initiate transcription.</text>
</comment>
<sequence>MEKFKKPDYLEKPQIREVSEYETTFSLQGLERGYANTLGVALRRTLLSSVTALAPFAVRIEGVDLEFQTMKDVMEDVPSLFMNLRKVRFTYDSSLVNDDDIIKVTLTSDVAGPVTARSLQVVNNPSVNVLDNNVYLATTMTDEALKLELYLRPGRGYMSFEENKALVAKREAELAALTEIKKAKFIAIDSNFSPIKKVAYTVSEMNSSSAKFEEKLDFTIHTDGTIKAKDAIKSAAEILIGMFQVIGDVENMKLDIFEEEQPKVEEKEEDDLDIAQMGLSVRSANALKKIKKTKLSQIKELTLTQLEQTKNLGRKSIQEIIDKLREYGYELKEGDE</sequence>
<dbReference type="EC" id="2.7.7.6" evidence="2 11"/>
<dbReference type="RefSeq" id="WP_305937903.1">
    <property type="nucleotide sequence ID" value="NZ_CP132191.1"/>
</dbReference>
<dbReference type="InterPro" id="IPR011263">
    <property type="entry name" value="DNA-dir_RNA_pol_RpoA/D/Rpb3"/>
</dbReference>
<reference evidence="13" key="1">
    <citation type="submission" date="2023-08" db="EMBL/GenBank/DDBJ databases">
        <title>Complete genome sequence of Mycoplasma seminis 2200.</title>
        <authorList>
            <person name="Spergser J."/>
        </authorList>
    </citation>
    <scope>NUCLEOTIDE SEQUENCE [LARGE SCALE GENOMIC DNA]</scope>
    <source>
        <strain evidence="13">2200</strain>
    </source>
</reference>
<evidence type="ECO:0000256" key="7">
    <source>
        <dbReference type="ARBA" id="ARBA00023163"/>
    </source>
</evidence>
<evidence type="ECO:0000256" key="8">
    <source>
        <dbReference type="ARBA" id="ARBA00032524"/>
    </source>
</evidence>
<dbReference type="Gene3D" id="3.30.1360.10">
    <property type="entry name" value="RNA polymerase, RBP11-like subunit"/>
    <property type="match status" value="1"/>
</dbReference>
<feature type="region of interest" description="Alpha C-terminal domain (alpha-CTD)" evidence="11">
    <location>
        <begin position="270"/>
        <end position="336"/>
    </location>
</feature>
<evidence type="ECO:0000256" key="5">
    <source>
        <dbReference type="ARBA" id="ARBA00022679"/>
    </source>
</evidence>
<dbReference type="InterPro" id="IPR011773">
    <property type="entry name" value="DNA-dir_RpoA"/>
</dbReference>
<comment type="catalytic activity">
    <reaction evidence="10 11">
        <text>RNA(n) + a ribonucleoside 5'-triphosphate = RNA(n+1) + diphosphate</text>
        <dbReference type="Rhea" id="RHEA:21248"/>
        <dbReference type="Rhea" id="RHEA-COMP:14527"/>
        <dbReference type="Rhea" id="RHEA-COMP:17342"/>
        <dbReference type="ChEBI" id="CHEBI:33019"/>
        <dbReference type="ChEBI" id="CHEBI:61557"/>
        <dbReference type="ChEBI" id="CHEBI:140395"/>
        <dbReference type="EC" id="2.7.7.6"/>
    </reaction>
</comment>
<dbReference type="EMBL" id="CP132191">
    <property type="protein sequence ID" value="WLP85468.1"/>
    <property type="molecule type" value="Genomic_DNA"/>
</dbReference>
<dbReference type="NCBIfam" id="NF003519">
    <property type="entry name" value="PRK05182.2-5"/>
    <property type="match status" value="1"/>
</dbReference>
<feature type="domain" description="DNA-directed RNA polymerase RpoA/D/Rpb3-type" evidence="12">
    <location>
        <begin position="22"/>
        <end position="249"/>
    </location>
</feature>
<keyword evidence="6 11" id="KW-0548">Nucleotidyltransferase</keyword>
<dbReference type="Gene3D" id="1.10.150.20">
    <property type="entry name" value="5' to 3' exonuclease, C-terminal subdomain"/>
    <property type="match status" value="1"/>
</dbReference>
<name>A0ABY9HAW1_9MOLU</name>